<evidence type="ECO:0000313" key="2">
    <source>
        <dbReference type="EMBL" id="GMT27596.1"/>
    </source>
</evidence>
<name>A0AAV5W6Y5_9BILA</name>
<reference evidence="2" key="1">
    <citation type="submission" date="2023-10" db="EMBL/GenBank/DDBJ databases">
        <title>Genome assembly of Pristionchus species.</title>
        <authorList>
            <person name="Yoshida K."/>
            <person name="Sommer R.J."/>
        </authorList>
    </citation>
    <scope>NUCLEOTIDE SEQUENCE</scope>
    <source>
        <strain evidence="2">RS5133</strain>
    </source>
</reference>
<keyword evidence="3" id="KW-1185">Reference proteome</keyword>
<proteinExistence type="predicted"/>
<feature type="region of interest" description="Disordered" evidence="1">
    <location>
        <begin position="47"/>
        <end position="73"/>
    </location>
</feature>
<accession>A0AAV5W6Y5</accession>
<evidence type="ECO:0000313" key="3">
    <source>
        <dbReference type="Proteomes" id="UP001432322"/>
    </source>
</evidence>
<dbReference type="EMBL" id="BTSY01000005">
    <property type="protein sequence ID" value="GMT27596.1"/>
    <property type="molecule type" value="Genomic_DNA"/>
</dbReference>
<feature type="compositionally biased region" description="Basic and acidic residues" evidence="1">
    <location>
        <begin position="52"/>
        <end position="73"/>
    </location>
</feature>
<sequence>LRSSNSNNIASLNCDETDFFQLGNGHPGCLLRMFLFFSHQTTNGRDNGLSHVCHDNSHENNEKEESKVLNDHE</sequence>
<dbReference type="Proteomes" id="UP001432322">
    <property type="component" value="Unassembled WGS sequence"/>
</dbReference>
<organism evidence="2 3">
    <name type="scientific">Pristionchus fissidentatus</name>
    <dbReference type="NCBI Taxonomy" id="1538716"/>
    <lineage>
        <taxon>Eukaryota</taxon>
        <taxon>Metazoa</taxon>
        <taxon>Ecdysozoa</taxon>
        <taxon>Nematoda</taxon>
        <taxon>Chromadorea</taxon>
        <taxon>Rhabditida</taxon>
        <taxon>Rhabditina</taxon>
        <taxon>Diplogasteromorpha</taxon>
        <taxon>Diplogasteroidea</taxon>
        <taxon>Neodiplogasteridae</taxon>
        <taxon>Pristionchus</taxon>
    </lineage>
</organism>
<evidence type="ECO:0000256" key="1">
    <source>
        <dbReference type="SAM" id="MobiDB-lite"/>
    </source>
</evidence>
<comment type="caution">
    <text evidence="2">The sequence shown here is derived from an EMBL/GenBank/DDBJ whole genome shotgun (WGS) entry which is preliminary data.</text>
</comment>
<dbReference type="AlphaFoldDB" id="A0AAV5W6Y5"/>
<feature type="non-terminal residue" evidence="2">
    <location>
        <position position="73"/>
    </location>
</feature>
<feature type="non-terminal residue" evidence="2">
    <location>
        <position position="1"/>
    </location>
</feature>
<protein>
    <submittedName>
        <fullName evidence="2">Uncharacterized protein</fullName>
    </submittedName>
</protein>
<gene>
    <name evidence="2" type="ORF">PFISCL1PPCAC_18893</name>
</gene>